<protein>
    <submittedName>
        <fullName evidence="5">DNA-binding transcriptional regulator, AcrR family</fullName>
    </submittedName>
</protein>
<dbReference type="Pfam" id="PF00440">
    <property type="entry name" value="TetR_N"/>
    <property type="match status" value="1"/>
</dbReference>
<dbReference type="PANTHER" id="PTHR30055:SF237">
    <property type="entry name" value="TRANSCRIPTIONAL REPRESSOR MCE3R"/>
    <property type="match status" value="1"/>
</dbReference>
<evidence type="ECO:0000313" key="5">
    <source>
        <dbReference type="EMBL" id="SCG50924.1"/>
    </source>
</evidence>
<keyword evidence="1 2" id="KW-0238">DNA-binding</keyword>
<dbReference type="Gene3D" id="1.10.357.10">
    <property type="entry name" value="Tetracycline Repressor, domain 2"/>
    <property type="match status" value="1"/>
</dbReference>
<proteinExistence type="predicted"/>
<dbReference type="GO" id="GO:0000976">
    <property type="term" value="F:transcription cis-regulatory region binding"/>
    <property type="evidence" value="ECO:0007669"/>
    <property type="project" value="TreeGrafter"/>
</dbReference>
<evidence type="ECO:0000259" key="4">
    <source>
        <dbReference type="PROSITE" id="PS50977"/>
    </source>
</evidence>
<dbReference type="Proteomes" id="UP000198210">
    <property type="component" value="Chromosome I"/>
</dbReference>
<dbReference type="PRINTS" id="PR00455">
    <property type="entry name" value="HTHTETR"/>
</dbReference>
<keyword evidence="6" id="KW-1185">Reference proteome</keyword>
<evidence type="ECO:0000256" key="3">
    <source>
        <dbReference type="SAM" id="MobiDB-lite"/>
    </source>
</evidence>
<evidence type="ECO:0000256" key="1">
    <source>
        <dbReference type="ARBA" id="ARBA00023125"/>
    </source>
</evidence>
<feature type="DNA-binding region" description="H-T-H motif" evidence="2">
    <location>
        <begin position="73"/>
        <end position="92"/>
    </location>
</feature>
<feature type="region of interest" description="Disordered" evidence="3">
    <location>
        <begin position="1"/>
        <end position="29"/>
    </location>
</feature>
<dbReference type="SUPFAM" id="SSF46689">
    <property type="entry name" value="Homeodomain-like"/>
    <property type="match status" value="1"/>
</dbReference>
<organism evidence="5 6">
    <name type="scientific">Micromonospora siamensis</name>
    <dbReference type="NCBI Taxonomy" id="299152"/>
    <lineage>
        <taxon>Bacteria</taxon>
        <taxon>Bacillati</taxon>
        <taxon>Actinomycetota</taxon>
        <taxon>Actinomycetes</taxon>
        <taxon>Micromonosporales</taxon>
        <taxon>Micromonosporaceae</taxon>
        <taxon>Micromonospora</taxon>
    </lineage>
</organism>
<dbReference type="InterPro" id="IPR050109">
    <property type="entry name" value="HTH-type_TetR-like_transc_reg"/>
</dbReference>
<dbReference type="GO" id="GO:0003700">
    <property type="term" value="F:DNA-binding transcription factor activity"/>
    <property type="evidence" value="ECO:0007669"/>
    <property type="project" value="TreeGrafter"/>
</dbReference>
<evidence type="ECO:0000256" key="2">
    <source>
        <dbReference type="PROSITE-ProRule" id="PRU00335"/>
    </source>
</evidence>
<accession>A0A1C5HXZ4</accession>
<name>A0A1C5HXZ4_9ACTN</name>
<dbReference type="PANTHER" id="PTHR30055">
    <property type="entry name" value="HTH-TYPE TRANSCRIPTIONAL REGULATOR RUTR"/>
    <property type="match status" value="1"/>
</dbReference>
<dbReference type="InterPro" id="IPR009057">
    <property type="entry name" value="Homeodomain-like_sf"/>
</dbReference>
<feature type="domain" description="HTH tetR-type" evidence="4">
    <location>
        <begin position="50"/>
        <end position="110"/>
    </location>
</feature>
<dbReference type="EMBL" id="LT607751">
    <property type="protein sequence ID" value="SCG50924.1"/>
    <property type="molecule type" value="Genomic_DNA"/>
</dbReference>
<sequence length="243" mass="26268">MRARARGRTLIPRRSAAGHGPTPPGKRGVVRGRPAGRYVTAVGADGRRRRLSAEDWARAALEMIGEQGLAGVAVEPLAVRLGTTKGSFYWHFANRDALVTAALARWEREHTEGVIEALGAPVDPAAALRQLFASTTTTAAAGRLHVRVEVNLLAAAGDPLVAPAVHRVVRRRVDYLRTLFEDLGFDADEAARRALLAYSTHVGHLQLMVRMPELVPDGRADQLAYLDTVIGVVTPPRNDSADR</sequence>
<dbReference type="PROSITE" id="PS50977">
    <property type="entry name" value="HTH_TETR_2"/>
    <property type="match status" value="1"/>
</dbReference>
<gene>
    <name evidence="5" type="ORF">GA0074704_2564</name>
</gene>
<evidence type="ECO:0000313" key="6">
    <source>
        <dbReference type="Proteomes" id="UP000198210"/>
    </source>
</evidence>
<dbReference type="InterPro" id="IPR001647">
    <property type="entry name" value="HTH_TetR"/>
</dbReference>
<dbReference type="AlphaFoldDB" id="A0A1C5HXZ4"/>
<reference evidence="5 6" key="1">
    <citation type="submission" date="2016-06" db="EMBL/GenBank/DDBJ databases">
        <authorList>
            <person name="Kjaerup R.B."/>
            <person name="Dalgaard T.S."/>
            <person name="Juul-Madsen H.R."/>
        </authorList>
    </citation>
    <scope>NUCLEOTIDE SEQUENCE [LARGE SCALE GENOMIC DNA]</scope>
    <source>
        <strain evidence="5 6">DSM 45097</strain>
    </source>
</reference>